<evidence type="ECO:0000256" key="6">
    <source>
        <dbReference type="ARBA" id="ARBA00022603"/>
    </source>
</evidence>
<gene>
    <name evidence="14" type="ORF">Vbra_4360</name>
</gene>
<evidence type="ECO:0000256" key="2">
    <source>
        <dbReference type="ARBA" id="ARBA00004496"/>
    </source>
</evidence>
<evidence type="ECO:0000256" key="9">
    <source>
        <dbReference type="ARBA" id="ARBA00022694"/>
    </source>
</evidence>
<dbReference type="InterPro" id="IPR027492">
    <property type="entry name" value="RNA_MTrfase_RlmN"/>
</dbReference>
<dbReference type="Gene3D" id="3.20.20.70">
    <property type="entry name" value="Aldolase class I"/>
    <property type="match status" value="1"/>
</dbReference>
<dbReference type="AlphaFoldDB" id="A0A0G4FA14"/>
<organism evidence="14 15">
    <name type="scientific">Vitrella brassicaformis (strain CCMP3155)</name>
    <dbReference type="NCBI Taxonomy" id="1169540"/>
    <lineage>
        <taxon>Eukaryota</taxon>
        <taxon>Sar</taxon>
        <taxon>Alveolata</taxon>
        <taxon>Colpodellida</taxon>
        <taxon>Vitrellaceae</taxon>
        <taxon>Vitrella</taxon>
    </lineage>
</organism>
<dbReference type="SUPFAM" id="SSF102114">
    <property type="entry name" value="Radical SAM enzymes"/>
    <property type="match status" value="1"/>
</dbReference>
<dbReference type="InterPro" id="IPR013785">
    <property type="entry name" value="Aldolase_TIM"/>
</dbReference>
<keyword evidence="3" id="KW-0004">4Fe-4S</keyword>
<accession>A0A0G4FA14</accession>
<dbReference type="SFLD" id="SFLDG01062">
    <property type="entry name" value="methyltransferase_(Class_A)"/>
    <property type="match status" value="1"/>
</dbReference>
<dbReference type="VEuPathDB" id="CryptoDB:Vbra_4360"/>
<dbReference type="EMBL" id="CDMY01000395">
    <property type="protein sequence ID" value="CEM09761.1"/>
    <property type="molecule type" value="Genomic_DNA"/>
</dbReference>
<feature type="domain" description="Radical SAM core" evidence="13">
    <location>
        <begin position="89"/>
        <end position="325"/>
    </location>
</feature>
<dbReference type="OrthoDB" id="538249at2759"/>
<keyword evidence="7" id="KW-0808">Transferase</keyword>
<dbReference type="InterPro" id="IPR004383">
    <property type="entry name" value="rRNA_lsu_MTrfase_RlmN/Cfr"/>
</dbReference>
<dbReference type="GO" id="GO:0046872">
    <property type="term" value="F:metal ion binding"/>
    <property type="evidence" value="ECO:0007669"/>
    <property type="project" value="UniProtKB-KW"/>
</dbReference>
<evidence type="ECO:0000259" key="13">
    <source>
        <dbReference type="PROSITE" id="PS51918"/>
    </source>
</evidence>
<keyword evidence="9" id="KW-0819">tRNA processing</keyword>
<comment type="subcellular location">
    <subcellularLocation>
        <location evidence="2">Cytoplasm</location>
    </subcellularLocation>
</comment>
<evidence type="ECO:0000256" key="7">
    <source>
        <dbReference type="ARBA" id="ARBA00022679"/>
    </source>
</evidence>
<evidence type="ECO:0000256" key="5">
    <source>
        <dbReference type="ARBA" id="ARBA00022552"/>
    </source>
</evidence>
<evidence type="ECO:0000313" key="14">
    <source>
        <dbReference type="EMBL" id="CEM09761.1"/>
    </source>
</evidence>
<dbReference type="FunFam" id="3.20.20.70:FF:000014">
    <property type="entry name" value="Probable dual-specificity RNA methyltransferase RlmN"/>
    <property type="match status" value="1"/>
</dbReference>
<dbReference type="Pfam" id="PF04055">
    <property type="entry name" value="Radical_SAM"/>
    <property type="match status" value="1"/>
</dbReference>
<dbReference type="PANTHER" id="PTHR30544">
    <property type="entry name" value="23S RRNA METHYLTRANSFERASE"/>
    <property type="match status" value="1"/>
</dbReference>
<dbReference type="Gene3D" id="1.10.150.530">
    <property type="match status" value="1"/>
</dbReference>
<dbReference type="SFLD" id="SFLDS00029">
    <property type="entry name" value="Radical_SAM"/>
    <property type="match status" value="1"/>
</dbReference>
<dbReference type="GO" id="GO:0008173">
    <property type="term" value="F:RNA methyltransferase activity"/>
    <property type="evidence" value="ECO:0007669"/>
    <property type="project" value="InterPro"/>
</dbReference>
<dbReference type="SFLD" id="SFLDF00275">
    <property type="entry name" value="adenosine_C2_methyltransferase"/>
    <property type="match status" value="1"/>
</dbReference>
<comment type="cofactor">
    <cofactor evidence="1">
        <name>[4Fe-4S] cluster</name>
        <dbReference type="ChEBI" id="CHEBI:49883"/>
    </cofactor>
</comment>
<keyword evidence="6" id="KW-0489">Methyltransferase</keyword>
<sequence>MDGWNLWMKERGHPAYRAKQIWQHLYERRAGSFDAMTNLPKTMRDDLKASLTFGDLMVADERVSRDGTLKRAYVLRDGQVIESVLMPYKDGRRTACISSQAGCAMGCVFCATGQMGFARQLSSAEIVEQALIFARELHQRGERLSNVVLMGMGEPLANYDNAMEAVERINHDLGVGMRHITVSTVGLPERIKQIADEGRQVTLAVSLHAASDQQRSALIPINKKHPIQQVMQACVYYCGKTGRRISFEWALIAGETDTPQQADQLGRLLSRAMRQGLIGHVNLIPVNPTEGYDGRPSSPLAVSSFIDTLKRHGVGATARLRRGIDIEGGCGQLKAETIKRQQKESQRGTVEVAA</sequence>
<dbReference type="STRING" id="1169540.A0A0G4FA14"/>
<keyword evidence="5" id="KW-0698">rRNA processing</keyword>
<dbReference type="Pfam" id="PF21016">
    <property type="entry name" value="RlmN_N"/>
    <property type="match status" value="1"/>
</dbReference>
<reference evidence="14 15" key="1">
    <citation type="submission" date="2014-11" db="EMBL/GenBank/DDBJ databases">
        <authorList>
            <person name="Zhu J."/>
            <person name="Qi W."/>
            <person name="Song R."/>
        </authorList>
    </citation>
    <scope>NUCLEOTIDE SEQUENCE [LARGE SCALE GENOMIC DNA]</scope>
</reference>
<dbReference type="PhylomeDB" id="A0A0G4FA14"/>
<evidence type="ECO:0000256" key="10">
    <source>
        <dbReference type="ARBA" id="ARBA00022723"/>
    </source>
</evidence>
<dbReference type="HAMAP" id="MF_01849">
    <property type="entry name" value="RNA_methyltr_RlmN"/>
    <property type="match status" value="1"/>
</dbReference>
<dbReference type="InterPro" id="IPR007197">
    <property type="entry name" value="rSAM"/>
</dbReference>
<dbReference type="OMA" id="TMKFLFE"/>
<proteinExistence type="inferred from homology"/>
<keyword evidence="8" id="KW-0949">S-adenosyl-L-methionine</keyword>
<dbReference type="PIRSF" id="PIRSF006004">
    <property type="entry name" value="CHP00048"/>
    <property type="match status" value="1"/>
</dbReference>
<protein>
    <recommendedName>
        <fullName evidence="13">Radical SAM core domain-containing protein</fullName>
    </recommendedName>
</protein>
<evidence type="ECO:0000256" key="4">
    <source>
        <dbReference type="ARBA" id="ARBA00022490"/>
    </source>
</evidence>
<name>A0A0G4FA14_VITBC</name>
<dbReference type="InterPro" id="IPR040072">
    <property type="entry name" value="Methyltransferase_A"/>
</dbReference>
<evidence type="ECO:0000256" key="12">
    <source>
        <dbReference type="ARBA" id="ARBA00023014"/>
    </source>
</evidence>
<evidence type="ECO:0000256" key="1">
    <source>
        <dbReference type="ARBA" id="ARBA00001966"/>
    </source>
</evidence>
<evidence type="ECO:0000313" key="15">
    <source>
        <dbReference type="Proteomes" id="UP000041254"/>
    </source>
</evidence>
<keyword evidence="15" id="KW-1185">Reference proteome</keyword>
<dbReference type="NCBIfam" id="TIGR00048">
    <property type="entry name" value="rRNA_mod_RlmN"/>
    <property type="match status" value="1"/>
</dbReference>
<keyword evidence="11" id="KW-0408">Iron</keyword>
<evidence type="ECO:0000256" key="3">
    <source>
        <dbReference type="ARBA" id="ARBA00022485"/>
    </source>
</evidence>
<evidence type="ECO:0000256" key="8">
    <source>
        <dbReference type="ARBA" id="ARBA00022691"/>
    </source>
</evidence>
<dbReference type="PANTHER" id="PTHR30544:SF5">
    <property type="entry name" value="RADICAL SAM CORE DOMAIN-CONTAINING PROTEIN"/>
    <property type="match status" value="1"/>
</dbReference>
<dbReference type="CDD" id="cd01335">
    <property type="entry name" value="Radical_SAM"/>
    <property type="match status" value="1"/>
</dbReference>
<dbReference type="GO" id="GO:0005737">
    <property type="term" value="C:cytoplasm"/>
    <property type="evidence" value="ECO:0007669"/>
    <property type="project" value="UniProtKB-SubCell"/>
</dbReference>
<keyword evidence="12" id="KW-0411">Iron-sulfur</keyword>
<dbReference type="InterPro" id="IPR058240">
    <property type="entry name" value="rSAM_sf"/>
</dbReference>
<evidence type="ECO:0000256" key="11">
    <source>
        <dbReference type="ARBA" id="ARBA00023004"/>
    </source>
</evidence>
<dbReference type="Proteomes" id="UP000041254">
    <property type="component" value="Unassembled WGS sequence"/>
</dbReference>
<keyword evidence="4" id="KW-0963">Cytoplasm</keyword>
<dbReference type="GO" id="GO:0051539">
    <property type="term" value="F:4 iron, 4 sulfur cluster binding"/>
    <property type="evidence" value="ECO:0007669"/>
    <property type="project" value="UniProtKB-KW"/>
</dbReference>
<dbReference type="InterPro" id="IPR048641">
    <property type="entry name" value="RlmN_N"/>
</dbReference>
<dbReference type="PROSITE" id="PS51918">
    <property type="entry name" value="RADICAL_SAM"/>
    <property type="match status" value="1"/>
</dbReference>
<dbReference type="InParanoid" id="A0A0G4FA14"/>
<keyword evidence="10" id="KW-0479">Metal-binding</keyword>
<dbReference type="GO" id="GO:0070475">
    <property type="term" value="P:rRNA base methylation"/>
    <property type="evidence" value="ECO:0007669"/>
    <property type="project" value="InterPro"/>
</dbReference>
<dbReference type="GO" id="GO:0030488">
    <property type="term" value="P:tRNA methylation"/>
    <property type="evidence" value="ECO:0007669"/>
    <property type="project" value="InterPro"/>
</dbReference>